<feature type="region of interest" description="Disordered" evidence="2">
    <location>
        <begin position="295"/>
        <end position="327"/>
    </location>
</feature>
<dbReference type="InterPro" id="IPR041489">
    <property type="entry name" value="PDZ_6"/>
</dbReference>
<evidence type="ECO:0000256" key="2">
    <source>
        <dbReference type="SAM" id="MobiDB-lite"/>
    </source>
</evidence>
<dbReference type="PROSITE" id="PS50106">
    <property type="entry name" value="PDZ"/>
    <property type="match status" value="1"/>
</dbReference>
<feature type="region of interest" description="Disordered" evidence="2">
    <location>
        <begin position="86"/>
        <end position="142"/>
    </location>
</feature>
<keyword evidence="5" id="KW-1185">Reference proteome</keyword>
<evidence type="ECO:0000259" key="3">
    <source>
        <dbReference type="PROSITE" id="PS50106"/>
    </source>
</evidence>
<dbReference type="SUPFAM" id="SSF50156">
    <property type="entry name" value="PDZ domain-like"/>
    <property type="match status" value="1"/>
</dbReference>
<feature type="region of interest" description="Disordered" evidence="2">
    <location>
        <begin position="844"/>
        <end position="878"/>
    </location>
</feature>
<dbReference type="Gene3D" id="2.30.42.10">
    <property type="match status" value="1"/>
</dbReference>
<dbReference type="SMART" id="SM00228">
    <property type="entry name" value="PDZ"/>
    <property type="match status" value="1"/>
</dbReference>
<dbReference type="GO" id="GO:0030155">
    <property type="term" value="P:regulation of cell adhesion"/>
    <property type="evidence" value="ECO:0007669"/>
    <property type="project" value="InterPro"/>
</dbReference>
<feature type="compositionally biased region" description="Polar residues" evidence="2">
    <location>
        <begin position="187"/>
        <end position="196"/>
    </location>
</feature>
<feature type="compositionally biased region" description="Basic and acidic residues" evidence="2">
    <location>
        <begin position="313"/>
        <end position="327"/>
    </location>
</feature>
<feature type="region of interest" description="Disordered" evidence="2">
    <location>
        <begin position="754"/>
        <end position="817"/>
    </location>
</feature>
<feature type="compositionally biased region" description="Basic and acidic residues" evidence="2">
    <location>
        <begin position="582"/>
        <end position="595"/>
    </location>
</feature>
<feature type="region of interest" description="Disordered" evidence="2">
    <location>
        <begin position="644"/>
        <end position="694"/>
    </location>
</feature>
<feature type="domain" description="PDZ" evidence="3">
    <location>
        <begin position="334"/>
        <end position="415"/>
    </location>
</feature>
<dbReference type="Ensembl" id="ENSCCRT00010108604.1">
    <property type="protein sequence ID" value="ENSCCRP00010097903.1"/>
    <property type="gene ID" value="ENSCCRG00010042909.1"/>
</dbReference>
<feature type="compositionally biased region" description="Polar residues" evidence="2">
    <location>
        <begin position="754"/>
        <end position="763"/>
    </location>
</feature>
<evidence type="ECO:0000313" key="5">
    <source>
        <dbReference type="Proteomes" id="UP000694427"/>
    </source>
</evidence>
<feature type="compositionally biased region" description="Polar residues" evidence="2">
    <location>
        <begin position="1"/>
        <end position="10"/>
    </location>
</feature>
<reference evidence="4" key="1">
    <citation type="submission" date="2025-08" db="UniProtKB">
        <authorList>
            <consortium name="Ensembl"/>
        </authorList>
    </citation>
    <scope>IDENTIFICATION</scope>
</reference>
<proteinExistence type="predicted"/>
<protein>
    <submittedName>
        <fullName evidence="4">LIM domain 7b</fullName>
    </submittedName>
</protein>
<feature type="compositionally biased region" description="Polar residues" evidence="2">
    <location>
        <begin position="600"/>
        <end position="612"/>
    </location>
</feature>
<dbReference type="Pfam" id="PF17820">
    <property type="entry name" value="PDZ_6"/>
    <property type="match status" value="1"/>
</dbReference>
<feature type="compositionally biased region" description="Polar residues" evidence="2">
    <location>
        <begin position="116"/>
        <end position="130"/>
    </location>
</feature>
<dbReference type="PANTHER" id="PTHR46767">
    <property type="entry name" value="LIM DOMAIN ONLY PROTEIN 7"/>
    <property type="match status" value="1"/>
</dbReference>
<feature type="region of interest" description="Disordered" evidence="2">
    <location>
        <begin position="165"/>
        <end position="206"/>
    </location>
</feature>
<feature type="compositionally biased region" description="Low complexity" evidence="2">
    <location>
        <begin position="658"/>
        <end position="670"/>
    </location>
</feature>
<dbReference type="InterPro" id="IPR029978">
    <property type="entry name" value="LMO-7"/>
</dbReference>
<feature type="region of interest" description="Disordered" evidence="2">
    <location>
        <begin position="1"/>
        <end position="23"/>
    </location>
</feature>
<dbReference type="InterPro" id="IPR001478">
    <property type="entry name" value="PDZ"/>
</dbReference>
<dbReference type="Proteomes" id="UP000694427">
    <property type="component" value="Unplaced"/>
</dbReference>
<evidence type="ECO:0000313" key="4">
    <source>
        <dbReference type="Ensembl" id="ENSCCRP00010097903.1"/>
    </source>
</evidence>
<keyword evidence="1" id="KW-0175">Coiled coil</keyword>
<feature type="compositionally biased region" description="Polar residues" evidence="2">
    <location>
        <begin position="772"/>
        <end position="807"/>
    </location>
</feature>
<feature type="compositionally biased region" description="Basic and acidic residues" evidence="2">
    <location>
        <begin position="92"/>
        <end position="103"/>
    </location>
</feature>
<accession>A0A8C1P1K7</accession>
<feature type="coiled-coil region" evidence="1">
    <location>
        <begin position="542"/>
        <end position="581"/>
    </location>
</feature>
<dbReference type="InterPro" id="IPR036034">
    <property type="entry name" value="PDZ_sf"/>
</dbReference>
<organism evidence="4 5">
    <name type="scientific">Cyprinus carpio</name>
    <name type="common">Common carp</name>
    <dbReference type="NCBI Taxonomy" id="7962"/>
    <lineage>
        <taxon>Eukaryota</taxon>
        <taxon>Metazoa</taxon>
        <taxon>Chordata</taxon>
        <taxon>Craniata</taxon>
        <taxon>Vertebrata</taxon>
        <taxon>Euteleostomi</taxon>
        <taxon>Actinopterygii</taxon>
        <taxon>Neopterygii</taxon>
        <taxon>Teleostei</taxon>
        <taxon>Ostariophysi</taxon>
        <taxon>Cypriniformes</taxon>
        <taxon>Cyprinidae</taxon>
        <taxon>Cyprininae</taxon>
        <taxon>Cyprinus</taxon>
    </lineage>
</organism>
<dbReference type="PANTHER" id="PTHR46767:SF2">
    <property type="entry name" value="LIM DOMAIN 7B"/>
    <property type="match status" value="1"/>
</dbReference>
<feature type="region of interest" description="Disordered" evidence="2">
    <location>
        <begin position="582"/>
        <end position="612"/>
    </location>
</feature>
<sequence length="900" mass="98617">MRPSRYTGSKSMGDITLEPIPQESDNCSSFDPLGSHHVHQRSVGEVTLEPSAIQRVQQEQLQSIRDRIKESEAKWHEDLNRWKNRRRSANFDLHRKREEREQIELTTDGGGASAIRTAQLTGVPEESSNMPGPMSDAGSSVSSTAWSTTLASPFTNGTSFALTKGTDAETTDSSGEFFTPPAAVVSEPSSLTSQATGDPDLYEQQGPDFSHRAILLESFYAGGARISATLPRGFRRSEGSSRLSTGVTPRPFGTKPSKVSSLPRAYSMDDSHKSLISGNGDNSIIPSFLSGQGKVTASVDKGHSRSSTHPINPKKEEDERRDRRDVKVRQSEMRVCLNQKPNSGRDFGFKAHWDSTGACVKSVQAGSPAESCGLLMGDEIVALGGCRVAEMNYEQFKGRMDTAQQKGTLLMDILRHGQNGWGSDHPSLPYKSHKTINLTSANSTLIGRPEHYVSVSTTSPVETVVKTQVNAKPTNGVLSKTVNGHSQDNPVALRNTDYENIVLKNNRRKLEFFMQQGGSESAISDLQVPSISTTSSRCSWDHEEERRRQEKWQMEQERLLQEKYRRDQEKLEEEWRRAQQEVYGEEHSGTEEQRCPDVLSNGNTTNIPPSSFNQFIATTSVASSQNADKVGETQNRQTAVQTAARQHSLKAEVECDSTTKSPWTKSKSTPALQGLHKQDAKGSGKKKGQLSQTEKERLQILEEMRKKTQLLTDNSWIRQRNASFNKEPITGGTSVRRYESLDNLLTTNSWSRQSHTSSITSRPHSALGHNGTYRSGRSSLSPGSAIFSTGLKQSSNVLTPPITTTPELSGPESCPNSQQRGRISLYLTFNPSVSAAGLTLGEGLSPELMSESDTDSSSVTAATAESESVPPSPIDQNALQQILEECTTEAASGITTISTT</sequence>
<evidence type="ECO:0000256" key="1">
    <source>
        <dbReference type="SAM" id="Coils"/>
    </source>
</evidence>
<dbReference type="AlphaFoldDB" id="A0A8C1P1K7"/>
<dbReference type="InterPro" id="IPR031865">
    <property type="entry name" value="DUF4757"/>
</dbReference>
<reference evidence="4" key="2">
    <citation type="submission" date="2025-09" db="UniProtKB">
        <authorList>
            <consortium name="Ensembl"/>
        </authorList>
    </citation>
    <scope>IDENTIFICATION</scope>
</reference>
<name>A0A8C1P1K7_CYPCA</name>
<dbReference type="Pfam" id="PF15949">
    <property type="entry name" value="DUF4757"/>
    <property type="match status" value="1"/>
</dbReference>
<feature type="compositionally biased region" description="Low complexity" evidence="2">
    <location>
        <begin position="855"/>
        <end position="869"/>
    </location>
</feature>
<feature type="region of interest" description="Disordered" evidence="2">
    <location>
        <begin position="232"/>
        <end position="266"/>
    </location>
</feature>
<dbReference type="GO" id="GO:0023051">
    <property type="term" value="P:regulation of signaling"/>
    <property type="evidence" value="ECO:0007669"/>
    <property type="project" value="InterPro"/>
</dbReference>